<dbReference type="Proteomes" id="UP000199532">
    <property type="component" value="Unassembled WGS sequence"/>
</dbReference>
<accession>A0A1H6SSC6</accession>
<evidence type="ECO:0000313" key="2">
    <source>
        <dbReference type="Proteomes" id="UP000199532"/>
    </source>
</evidence>
<dbReference type="PIRSF" id="PIRSF033736">
    <property type="entry name" value="UCP033763"/>
    <property type="match status" value="1"/>
</dbReference>
<protein>
    <recommendedName>
        <fullName evidence="3">DUF2000 domain-containing protein</fullName>
    </recommendedName>
</protein>
<proteinExistence type="predicted"/>
<evidence type="ECO:0000313" key="1">
    <source>
        <dbReference type="EMBL" id="SEI69786.1"/>
    </source>
</evidence>
<dbReference type="Gene3D" id="3.40.1490.10">
    <property type="entry name" value="Bit1"/>
    <property type="match status" value="1"/>
</dbReference>
<evidence type="ECO:0008006" key="3">
    <source>
        <dbReference type="Google" id="ProtNLM"/>
    </source>
</evidence>
<dbReference type="RefSeq" id="WP_090334805.1">
    <property type="nucleotide sequence ID" value="NZ_FNXY01000003.1"/>
</dbReference>
<sequence length="140" mass="15610">MDFNNLKCVLIIDKHIDTGSKTNVASILSISIGDKIKGLVGPDLIDSSGIVHSGLTRLPIPVLGATTEEIIRIRQNFIQQREENDLWVDFSTSAQQARTYEEYMASMQRADPDKIIYLGIALFSFRKKINRATKGLSLIS</sequence>
<dbReference type="AlphaFoldDB" id="A0A1H6SSC6"/>
<gene>
    <name evidence="1" type="ORF">SAMN04487995_1761</name>
</gene>
<dbReference type="STRING" id="408657.SAMN04487995_1761"/>
<dbReference type="InterPro" id="IPR017021">
    <property type="entry name" value="UCP033763"/>
</dbReference>
<keyword evidence="2" id="KW-1185">Reference proteome</keyword>
<dbReference type="EMBL" id="FNXY01000003">
    <property type="protein sequence ID" value="SEI69786.1"/>
    <property type="molecule type" value="Genomic_DNA"/>
</dbReference>
<organism evidence="1 2">
    <name type="scientific">Dyadobacter koreensis</name>
    <dbReference type="NCBI Taxonomy" id="408657"/>
    <lineage>
        <taxon>Bacteria</taxon>
        <taxon>Pseudomonadati</taxon>
        <taxon>Bacteroidota</taxon>
        <taxon>Cytophagia</taxon>
        <taxon>Cytophagales</taxon>
        <taxon>Spirosomataceae</taxon>
        <taxon>Dyadobacter</taxon>
    </lineage>
</organism>
<dbReference type="Pfam" id="PF09391">
    <property type="entry name" value="DUF2000"/>
    <property type="match status" value="1"/>
</dbReference>
<name>A0A1H6SSC6_9BACT</name>
<dbReference type="OrthoDB" id="1045582at2"/>
<dbReference type="SUPFAM" id="SSF102462">
    <property type="entry name" value="Peptidyl-tRNA hydrolase II"/>
    <property type="match status" value="1"/>
</dbReference>
<dbReference type="InterPro" id="IPR018988">
    <property type="entry name" value="DUF2000"/>
</dbReference>
<dbReference type="InterPro" id="IPR023476">
    <property type="entry name" value="Pep_tRNA_hydro_II_dom_sf"/>
</dbReference>
<reference evidence="1 2" key="1">
    <citation type="submission" date="2016-10" db="EMBL/GenBank/DDBJ databases">
        <authorList>
            <person name="de Groot N.N."/>
        </authorList>
    </citation>
    <scope>NUCLEOTIDE SEQUENCE [LARGE SCALE GENOMIC DNA]</scope>
    <source>
        <strain evidence="1 2">DSM 19938</strain>
    </source>
</reference>